<keyword evidence="5" id="KW-0479">Metal-binding</keyword>
<dbReference type="SMART" id="SM00184">
    <property type="entry name" value="RING"/>
    <property type="match status" value="1"/>
</dbReference>
<keyword evidence="7 11" id="KW-0863">Zinc-finger</keyword>
<dbReference type="GO" id="GO:0035861">
    <property type="term" value="C:site of double-strand break"/>
    <property type="evidence" value="ECO:0007669"/>
    <property type="project" value="TreeGrafter"/>
</dbReference>
<evidence type="ECO:0000256" key="8">
    <source>
        <dbReference type="ARBA" id="ARBA00022786"/>
    </source>
</evidence>
<evidence type="ECO:0000256" key="4">
    <source>
        <dbReference type="ARBA" id="ARBA00022679"/>
    </source>
</evidence>
<dbReference type="InterPro" id="IPR051657">
    <property type="entry name" value="RNF168/RNF169_E3_ubiq-ligase"/>
</dbReference>
<keyword evidence="14" id="KW-1185">Reference proteome</keyword>
<dbReference type="AlphaFoldDB" id="A0A673WEM3"/>
<evidence type="ECO:0000313" key="13">
    <source>
        <dbReference type="Ensembl" id="ENSSTUP00000006651.1"/>
    </source>
</evidence>
<dbReference type="GO" id="GO:0008270">
    <property type="term" value="F:zinc ion binding"/>
    <property type="evidence" value="ECO:0007669"/>
    <property type="project" value="UniProtKB-KW"/>
</dbReference>
<evidence type="ECO:0000256" key="7">
    <source>
        <dbReference type="ARBA" id="ARBA00022771"/>
    </source>
</evidence>
<dbReference type="EC" id="2.3.2.27" evidence="3"/>
<evidence type="ECO:0000256" key="5">
    <source>
        <dbReference type="ARBA" id="ARBA00022723"/>
    </source>
</evidence>
<evidence type="ECO:0000256" key="3">
    <source>
        <dbReference type="ARBA" id="ARBA00012483"/>
    </source>
</evidence>
<dbReference type="PANTHER" id="PTHR23328">
    <property type="entry name" value="RING-TYPE DOMAIN-CONTAINING PROTEIN"/>
    <property type="match status" value="1"/>
</dbReference>
<comment type="catalytic activity">
    <reaction evidence="1">
        <text>S-ubiquitinyl-[E2 ubiquitin-conjugating enzyme]-L-cysteine + [acceptor protein]-L-lysine = [E2 ubiquitin-conjugating enzyme]-L-cysteine + N(6)-ubiquitinyl-[acceptor protein]-L-lysine.</text>
        <dbReference type="EC" id="2.3.2.27"/>
    </reaction>
</comment>
<reference evidence="13" key="2">
    <citation type="submission" date="2025-09" db="UniProtKB">
        <authorList>
            <consortium name="Ensembl"/>
        </authorList>
    </citation>
    <scope>IDENTIFICATION</scope>
</reference>
<dbReference type="PROSITE" id="PS50089">
    <property type="entry name" value="ZF_RING_2"/>
    <property type="match status" value="1"/>
</dbReference>
<dbReference type="GO" id="GO:0061630">
    <property type="term" value="F:ubiquitin protein ligase activity"/>
    <property type="evidence" value="ECO:0007669"/>
    <property type="project" value="UniProtKB-EC"/>
</dbReference>
<keyword evidence="6" id="KW-0227">DNA damage</keyword>
<keyword evidence="8" id="KW-0833">Ubl conjugation pathway</keyword>
<evidence type="ECO:0000256" key="2">
    <source>
        <dbReference type="ARBA" id="ARBA00004123"/>
    </source>
</evidence>
<accession>A0A673WEM3</accession>
<feature type="domain" description="RING-type" evidence="12">
    <location>
        <begin position="81"/>
        <end position="115"/>
    </location>
</feature>
<dbReference type="InterPro" id="IPR013083">
    <property type="entry name" value="Znf_RING/FYVE/PHD"/>
</dbReference>
<sequence>MLELSFCVDEDVTLNRLTLSSRDGFPYQSVVREEVPEMASPISLSSEKKFQRWLPYQSVVREEVPEMASPTSLLSEKKFQCSVCLDVCIDTVTTPCGHTFCMGCFRELWKKSYTCKWPTCERTPN</sequence>
<dbReference type="GO" id="GO:0005634">
    <property type="term" value="C:nucleus"/>
    <property type="evidence" value="ECO:0007669"/>
    <property type="project" value="UniProtKB-SubCell"/>
</dbReference>
<name>A0A673WEM3_SALTR</name>
<proteinExistence type="predicted"/>
<dbReference type="Proteomes" id="UP000472277">
    <property type="component" value="Chromosome 5"/>
</dbReference>
<dbReference type="InParanoid" id="A0A673WEM3"/>
<dbReference type="Ensembl" id="ENSSTUT00000007070.1">
    <property type="protein sequence ID" value="ENSSTUP00000006651.1"/>
    <property type="gene ID" value="ENSSTUG00000003246.1"/>
</dbReference>
<evidence type="ECO:0000256" key="11">
    <source>
        <dbReference type="PROSITE-ProRule" id="PRU00175"/>
    </source>
</evidence>
<reference evidence="13" key="1">
    <citation type="submission" date="2025-08" db="UniProtKB">
        <authorList>
            <consortium name="Ensembl"/>
        </authorList>
    </citation>
    <scope>IDENTIFICATION</scope>
</reference>
<keyword evidence="10" id="KW-0539">Nucleus</keyword>
<organism evidence="13 14">
    <name type="scientific">Salmo trutta</name>
    <name type="common">Brown trout</name>
    <dbReference type="NCBI Taxonomy" id="8032"/>
    <lineage>
        <taxon>Eukaryota</taxon>
        <taxon>Metazoa</taxon>
        <taxon>Chordata</taxon>
        <taxon>Craniata</taxon>
        <taxon>Vertebrata</taxon>
        <taxon>Euteleostomi</taxon>
        <taxon>Actinopterygii</taxon>
        <taxon>Neopterygii</taxon>
        <taxon>Teleostei</taxon>
        <taxon>Protacanthopterygii</taxon>
        <taxon>Salmoniformes</taxon>
        <taxon>Salmonidae</taxon>
        <taxon>Salmoninae</taxon>
        <taxon>Salmo</taxon>
    </lineage>
</organism>
<keyword evidence="9" id="KW-0862">Zinc</keyword>
<dbReference type="InterPro" id="IPR001841">
    <property type="entry name" value="Znf_RING"/>
</dbReference>
<evidence type="ECO:0000313" key="14">
    <source>
        <dbReference type="Proteomes" id="UP000472277"/>
    </source>
</evidence>
<evidence type="ECO:0000256" key="9">
    <source>
        <dbReference type="ARBA" id="ARBA00022833"/>
    </source>
</evidence>
<evidence type="ECO:0000256" key="10">
    <source>
        <dbReference type="ARBA" id="ARBA00023242"/>
    </source>
</evidence>
<dbReference type="Gene3D" id="3.30.40.10">
    <property type="entry name" value="Zinc/RING finger domain, C3HC4 (zinc finger)"/>
    <property type="match status" value="1"/>
</dbReference>
<keyword evidence="4" id="KW-0808">Transferase</keyword>
<evidence type="ECO:0000256" key="6">
    <source>
        <dbReference type="ARBA" id="ARBA00022763"/>
    </source>
</evidence>
<dbReference type="GO" id="GO:0031491">
    <property type="term" value="F:nucleosome binding"/>
    <property type="evidence" value="ECO:0007669"/>
    <property type="project" value="TreeGrafter"/>
</dbReference>
<evidence type="ECO:0000256" key="1">
    <source>
        <dbReference type="ARBA" id="ARBA00000900"/>
    </source>
</evidence>
<dbReference type="SUPFAM" id="SSF57850">
    <property type="entry name" value="RING/U-box"/>
    <property type="match status" value="1"/>
</dbReference>
<dbReference type="Pfam" id="PF13923">
    <property type="entry name" value="zf-C3HC4_2"/>
    <property type="match status" value="1"/>
</dbReference>
<dbReference type="PANTHER" id="PTHR23328:SF0">
    <property type="entry name" value="RING-TYPE DOMAIN-CONTAINING PROTEIN"/>
    <property type="match status" value="1"/>
</dbReference>
<protein>
    <recommendedName>
        <fullName evidence="3">RING-type E3 ubiquitin transferase</fullName>
        <ecNumber evidence="3">2.3.2.27</ecNumber>
    </recommendedName>
</protein>
<evidence type="ECO:0000259" key="12">
    <source>
        <dbReference type="PROSITE" id="PS50089"/>
    </source>
</evidence>
<dbReference type="GO" id="GO:0006302">
    <property type="term" value="P:double-strand break repair"/>
    <property type="evidence" value="ECO:0007669"/>
    <property type="project" value="TreeGrafter"/>
</dbReference>
<comment type="subcellular location">
    <subcellularLocation>
        <location evidence="2">Nucleus</location>
    </subcellularLocation>
</comment>